<dbReference type="InterPro" id="IPR032675">
    <property type="entry name" value="LRR_dom_sf"/>
</dbReference>
<evidence type="ECO:0000313" key="2">
    <source>
        <dbReference type="Proteomes" id="UP000077266"/>
    </source>
</evidence>
<dbReference type="InParanoid" id="A0A165GFY8"/>
<reference evidence="1 2" key="1">
    <citation type="journal article" date="2016" name="Mol. Biol. Evol.">
        <title>Comparative Genomics of Early-Diverging Mushroom-Forming Fungi Provides Insights into the Origins of Lignocellulose Decay Capabilities.</title>
        <authorList>
            <person name="Nagy L.G."/>
            <person name="Riley R."/>
            <person name="Tritt A."/>
            <person name="Adam C."/>
            <person name="Daum C."/>
            <person name="Floudas D."/>
            <person name="Sun H."/>
            <person name="Yadav J.S."/>
            <person name="Pangilinan J."/>
            <person name="Larsson K.H."/>
            <person name="Matsuura K."/>
            <person name="Barry K."/>
            <person name="Labutti K."/>
            <person name="Kuo R."/>
            <person name="Ohm R.A."/>
            <person name="Bhattacharya S.S."/>
            <person name="Shirouzu T."/>
            <person name="Yoshinaga Y."/>
            <person name="Martin F.M."/>
            <person name="Grigoriev I.V."/>
            <person name="Hibbett D.S."/>
        </authorList>
    </citation>
    <scope>NUCLEOTIDE SEQUENCE [LARGE SCALE GENOMIC DNA]</scope>
    <source>
        <strain evidence="1 2">HHB12029</strain>
    </source>
</reference>
<accession>A0A165GFY8</accession>
<gene>
    <name evidence="1" type="ORF">EXIGLDRAFT_694645</name>
</gene>
<dbReference type="AlphaFoldDB" id="A0A165GFY8"/>
<sequence length="534" mass="59026">MPYPVQNDPAALLDAQRQAEDVLLGVHEARLAAAREAEQAAEAAVQAATAHLLTARHAAQVAASDFDVARTLLRRPRPVELQRAALKLPLDVLLEVFQAWFISDDHDEGDRSALPCAFTAATVCQSWRSAALACPLLWSKIYVDAGNRTHLQLYIDTMLSRSRTSALEVEIKDLSSFIDPDGRFAGNPHICADTLMTPASLAQLLGQSQTLVIRHVMHECLEYPKSILPFLLTAMPLLRNFTLEVGGIREESVPEGTQLLMSAPALMHLSISFLPFSMIHPLSLPNITNFVCKRTLSVDDIRSLAAAWTSLKTLDIRSLDLQGSLQGNGPLIHFPKLQGVTLGYGASKFLSLTSIARLPSLMDVAMSLAGRAAMTAFSNFVSGTQWTRLSRLKISETWPLGLLPLFDFLPNLGELAIDSAPLSITTQFLDAWIVDERVMTPPHLATLRLTECSFDVGTAQKLINLLARRRSRMEAHDGVEPVDILRELYIQQYGAVRLDLVFPAWMKHRLEMLVPSVTLDTEFVNTYLYDDDVV</sequence>
<dbReference type="Proteomes" id="UP000077266">
    <property type="component" value="Unassembled WGS sequence"/>
</dbReference>
<organism evidence="1 2">
    <name type="scientific">Exidia glandulosa HHB12029</name>
    <dbReference type="NCBI Taxonomy" id="1314781"/>
    <lineage>
        <taxon>Eukaryota</taxon>
        <taxon>Fungi</taxon>
        <taxon>Dikarya</taxon>
        <taxon>Basidiomycota</taxon>
        <taxon>Agaricomycotina</taxon>
        <taxon>Agaricomycetes</taxon>
        <taxon>Auriculariales</taxon>
        <taxon>Exidiaceae</taxon>
        <taxon>Exidia</taxon>
    </lineage>
</organism>
<dbReference type="EMBL" id="KV426048">
    <property type="protein sequence ID" value="KZV90462.1"/>
    <property type="molecule type" value="Genomic_DNA"/>
</dbReference>
<proteinExistence type="predicted"/>
<evidence type="ECO:0000313" key="1">
    <source>
        <dbReference type="EMBL" id="KZV90462.1"/>
    </source>
</evidence>
<dbReference type="SUPFAM" id="SSF52058">
    <property type="entry name" value="L domain-like"/>
    <property type="match status" value="1"/>
</dbReference>
<dbReference type="Gene3D" id="3.80.10.10">
    <property type="entry name" value="Ribonuclease Inhibitor"/>
    <property type="match status" value="1"/>
</dbReference>
<name>A0A165GFY8_EXIGL</name>
<keyword evidence="2" id="KW-1185">Reference proteome</keyword>
<protein>
    <submittedName>
        <fullName evidence="1">Uncharacterized protein</fullName>
    </submittedName>
</protein>